<organism evidence="10 11">
    <name type="scientific">Polaribacter reichenbachii</name>
    <dbReference type="NCBI Taxonomy" id="996801"/>
    <lineage>
        <taxon>Bacteria</taxon>
        <taxon>Pseudomonadati</taxon>
        <taxon>Bacteroidota</taxon>
        <taxon>Flavobacteriia</taxon>
        <taxon>Flavobacteriales</taxon>
        <taxon>Flavobacteriaceae</taxon>
    </lineage>
</organism>
<gene>
    <name evidence="10" type="ORF">LPB301_17110</name>
</gene>
<dbReference type="PROSITE" id="PS50850">
    <property type="entry name" value="MFS"/>
    <property type="match status" value="1"/>
</dbReference>
<evidence type="ECO:0000313" key="10">
    <source>
        <dbReference type="EMBL" id="OBY61767.1"/>
    </source>
</evidence>
<feature type="transmembrane region" description="Helical" evidence="8">
    <location>
        <begin position="303"/>
        <end position="321"/>
    </location>
</feature>
<accession>A0A1B8TQ24</accession>
<evidence type="ECO:0000256" key="1">
    <source>
        <dbReference type="ARBA" id="ARBA00004141"/>
    </source>
</evidence>
<evidence type="ECO:0000259" key="9">
    <source>
        <dbReference type="PROSITE" id="PS50850"/>
    </source>
</evidence>
<dbReference type="PANTHER" id="PTHR48023:SF4">
    <property type="entry name" value="D-XYLOSE-PROTON SYMPORTER-LIKE 2"/>
    <property type="match status" value="1"/>
</dbReference>
<feature type="domain" description="Major facilitator superfamily (MFS) profile" evidence="9">
    <location>
        <begin position="11"/>
        <end position="507"/>
    </location>
</feature>
<dbReference type="GO" id="GO:0022857">
    <property type="term" value="F:transmembrane transporter activity"/>
    <property type="evidence" value="ECO:0007669"/>
    <property type="project" value="InterPro"/>
</dbReference>
<dbReference type="InterPro" id="IPR005829">
    <property type="entry name" value="Sugar_transporter_CS"/>
</dbReference>
<evidence type="ECO:0000256" key="2">
    <source>
        <dbReference type="ARBA" id="ARBA00010992"/>
    </source>
</evidence>
<feature type="transmembrane region" description="Helical" evidence="8">
    <location>
        <begin position="177"/>
        <end position="198"/>
    </location>
</feature>
<dbReference type="SUPFAM" id="SSF103473">
    <property type="entry name" value="MFS general substrate transporter"/>
    <property type="match status" value="1"/>
</dbReference>
<comment type="caution">
    <text evidence="10">The sequence shown here is derived from an EMBL/GenBank/DDBJ whole genome shotgun (WGS) entry which is preliminary data.</text>
</comment>
<feature type="transmembrane region" description="Helical" evidence="8">
    <location>
        <begin position="134"/>
        <end position="157"/>
    </location>
</feature>
<keyword evidence="5 8" id="KW-1133">Transmembrane helix</keyword>
<evidence type="ECO:0000256" key="6">
    <source>
        <dbReference type="ARBA" id="ARBA00023136"/>
    </source>
</evidence>
<evidence type="ECO:0000256" key="7">
    <source>
        <dbReference type="RuleBase" id="RU003346"/>
    </source>
</evidence>
<feature type="transmembrane region" description="Helical" evidence="8">
    <location>
        <begin position="415"/>
        <end position="440"/>
    </location>
</feature>
<proteinExistence type="inferred from homology"/>
<dbReference type="EMBL" id="LSFL01000042">
    <property type="protein sequence ID" value="OBY61767.1"/>
    <property type="molecule type" value="Genomic_DNA"/>
</dbReference>
<dbReference type="GO" id="GO:0016020">
    <property type="term" value="C:membrane"/>
    <property type="evidence" value="ECO:0007669"/>
    <property type="project" value="UniProtKB-SubCell"/>
</dbReference>
<dbReference type="InterPro" id="IPR050820">
    <property type="entry name" value="MFS_Sugar_Transporter"/>
</dbReference>
<feature type="transmembrane region" description="Helical" evidence="8">
    <location>
        <begin position="328"/>
        <end position="348"/>
    </location>
</feature>
<feature type="transmembrane region" description="Helical" evidence="8">
    <location>
        <begin position="484"/>
        <end position="504"/>
    </location>
</feature>
<evidence type="ECO:0000256" key="5">
    <source>
        <dbReference type="ARBA" id="ARBA00022989"/>
    </source>
</evidence>
<keyword evidence="4 8" id="KW-0812">Transmembrane</keyword>
<keyword evidence="11" id="KW-1185">Reference proteome</keyword>
<evidence type="ECO:0000256" key="4">
    <source>
        <dbReference type="ARBA" id="ARBA00022692"/>
    </source>
</evidence>
<dbReference type="AlphaFoldDB" id="A0A1B8TQ24"/>
<dbReference type="Gene3D" id="1.20.1250.20">
    <property type="entry name" value="MFS general substrate transporter like domains"/>
    <property type="match status" value="2"/>
</dbReference>
<dbReference type="KEGG" id="prn:BW723_10645"/>
<comment type="subcellular location">
    <subcellularLocation>
        <location evidence="1">Membrane</location>
        <topology evidence="1">Multi-pass membrane protein</topology>
    </subcellularLocation>
</comment>
<comment type="similarity">
    <text evidence="2 7">Belongs to the major facilitator superfamily. Sugar transporter (TC 2.A.1.1) family.</text>
</comment>
<feature type="transmembrane region" description="Helical" evidence="8">
    <location>
        <begin position="102"/>
        <end position="122"/>
    </location>
</feature>
<name>A0A1B8TQ24_9FLAO</name>
<dbReference type="PANTHER" id="PTHR48023">
    <property type="entry name" value="D-XYLOSE-PROTON SYMPORTER-LIKE 2"/>
    <property type="match status" value="1"/>
</dbReference>
<dbReference type="PROSITE" id="PS00216">
    <property type="entry name" value="SUGAR_TRANSPORT_1"/>
    <property type="match status" value="1"/>
</dbReference>
<feature type="transmembrane region" description="Helical" evidence="8">
    <location>
        <begin position="12"/>
        <end position="33"/>
    </location>
</feature>
<dbReference type="Proteomes" id="UP000092612">
    <property type="component" value="Unassembled WGS sequence"/>
</dbReference>
<feature type="transmembrane region" description="Helical" evidence="8">
    <location>
        <begin position="77"/>
        <end position="96"/>
    </location>
</feature>
<dbReference type="InterPro" id="IPR005828">
    <property type="entry name" value="MFS_sugar_transport-like"/>
</dbReference>
<sequence>MSSYKKNAYKFSTIVAMGGFVFGLDAALISGTVKFISQEFGLNEMQLGMVVGAPALGVLLALLFAGYACNKYGRKSTLQIVAALYVISAIGSTMAADYWSLLAFRFLGGLAFTSISLASMYIGEIAPPKLRGKLVTMIQINIVIGLSGAYFINYLILQLGVSDLEWVTNLGLKENTWRWMLGSEILPALIWFLLLFSVPRSPVWLFLNERIAEAKQTLLKLLPENEVDEHLLEMKNSQEVGVEDRSVMAQLKSVFSKEFRVIFIIAITLAIAQQTSGINAILFYAPTVFEQIGLGTDAAFMQAIWTGLTGLLFTILGLVLVDKIGRRPMIIGGMLWVVISLGIAFYGFKTATYTLTKEAITEMAEIKNPNRLNGMIDVEYGSDIELKSALIKAVGEDEARQYSGLLIQKSAKINAILILIGILSFIAAFHFSIGPVMWVLFSEIFPNSIRGIAIPFFTLITSTVSWLIQAFFPTQLSSFGISNTLLFYASTVFIGMLILSKYLVETKGLSIEEIQAKLTKKV</sequence>
<keyword evidence="6 8" id="KW-0472">Membrane</keyword>
<reference evidence="11" key="1">
    <citation type="submission" date="2016-02" db="EMBL/GenBank/DDBJ databases">
        <title>Paenibacillus sp. LPB0068, isolated from Crassostrea gigas.</title>
        <authorList>
            <person name="Shin S.-K."/>
            <person name="Yi H."/>
        </authorList>
    </citation>
    <scope>NUCLEOTIDE SEQUENCE [LARGE SCALE GENOMIC DNA]</scope>
    <source>
        <strain evidence="11">KCTC 23969</strain>
    </source>
</reference>
<feature type="transmembrane region" description="Helical" evidence="8">
    <location>
        <begin position="45"/>
        <end position="65"/>
    </location>
</feature>
<dbReference type="RefSeq" id="WP_068365119.1">
    <property type="nucleotide sequence ID" value="NZ_CP019337.1"/>
</dbReference>
<keyword evidence="3 7" id="KW-0813">Transport</keyword>
<evidence type="ECO:0000256" key="3">
    <source>
        <dbReference type="ARBA" id="ARBA00022448"/>
    </source>
</evidence>
<dbReference type="NCBIfam" id="TIGR00879">
    <property type="entry name" value="SP"/>
    <property type="match status" value="1"/>
</dbReference>
<dbReference type="PRINTS" id="PR00171">
    <property type="entry name" value="SUGRTRNSPORT"/>
</dbReference>
<dbReference type="InterPro" id="IPR003663">
    <property type="entry name" value="Sugar/inositol_transpt"/>
</dbReference>
<protein>
    <submittedName>
        <fullName evidence="10">MFS transporter</fullName>
    </submittedName>
</protein>
<dbReference type="InterPro" id="IPR020846">
    <property type="entry name" value="MFS_dom"/>
</dbReference>
<feature type="transmembrane region" description="Helical" evidence="8">
    <location>
        <begin position="452"/>
        <end position="472"/>
    </location>
</feature>
<evidence type="ECO:0000256" key="8">
    <source>
        <dbReference type="SAM" id="Phobius"/>
    </source>
</evidence>
<dbReference type="InterPro" id="IPR036259">
    <property type="entry name" value="MFS_trans_sf"/>
</dbReference>
<dbReference type="OrthoDB" id="9783823at2"/>
<evidence type="ECO:0000313" key="11">
    <source>
        <dbReference type="Proteomes" id="UP000092612"/>
    </source>
</evidence>
<feature type="transmembrane region" description="Helical" evidence="8">
    <location>
        <begin position="261"/>
        <end position="283"/>
    </location>
</feature>
<dbReference type="Pfam" id="PF00083">
    <property type="entry name" value="Sugar_tr"/>
    <property type="match status" value="2"/>
</dbReference>